<evidence type="ECO:0000259" key="2">
    <source>
        <dbReference type="Pfam" id="PF02481"/>
    </source>
</evidence>
<dbReference type="Proteomes" id="UP000740605">
    <property type="component" value="Unassembled WGS sequence"/>
</dbReference>
<proteinExistence type="inferred from homology"/>
<comment type="caution">
    <text evidence="4">The sequence shown here is derived from an EMBL/GenBank/DDBJ whole genome shotgun (WGS) entry which is preliminary data.</text>
</comment>
<evidence type="ECO:0000313" key="4">
    <source>
        <dbReference type="EMBL" id="MBT8798824.1"/>
    </source>
</evidence>
<dbReference type="Pfam" id="PF02481">
    <property type="entry name" value="DNA_processg_A"/>
    <property type="match status" value="1"/>
</dbReference>
<feature type="domain" description="Smf/DprA SLOG" evidence="2">
    <location>
        <begin position="110"/>
        <end position="321"/>
    </location>
</feature>
<name>A0ABS5XWD2_9MICO</name>
<evidence type="ECO:0000259" key="3">
    <source>
        <dbReference type="Pfam" id="PF17782"/>
    </source>
</evidence>
<dbReference type="PANTHER" id="PTHR43022">
    <property type="entry name" value="PROTEIN SMF"/>
    <property type="match status" value="1"/>
</dbReference>
<protein>
    <submittedName>
        <fullName evidence="4">DNA-processing protein DprA</fullName>
    </submittedName>
</protein>
<dbReference type="EMBL" id="JAFLHG010000011">
    <property type="protein sequence ID" value="MBT8798824.1"/>
    <property type="molecule type" value="Genomic_DNA"/>
</dbReference>
<dbReference type="Gene3D" id="3.40.50.450">
    <property type="match status" value="1"/>
</dbReference>
<evidence type="ECO:0000256" key="1">
    <source>
        <dbReference type="ARBA" id="ARBA00006525"/>
    </source>
</evidence>
<dbReference type="SUPFAM" id="SSF102405">
    <property type="entry name" value="MCP/YpsA-like"/>
    <property type="match status" value="1"/>
</dbReference>
<dbReference type="InterPro" id="IPR041614">
    <property type="entry name" value="DprA_WH"/>
</dbReference>
<dbReference type="InterPro" id="IPR036388">
    <property type="entry name" value="WH-like_DNA-bd_sf"/>
</dbReference>
<dbReference type="Pfam" id="PF17782">
    <property type="entry name" value="WHD_DprA"/>
    <property type="match status" value="1"/>
</dbReference>
<dbReference type="PANTHER" id="PTHR43022:SF1">
    <property type="entry name" value="PROTEIN SMF"/>
    <property type="match status" value="1"/>
</dbReference>
<gene>
    <name evidence="4" type="primary">dprA</name>
    <name evidence="4" type="ORF">J0P97_12180</name>
</gene>
<sequence>MSGMLPDGAAMRRALSEVSDAASGGAAEDAYARAVWSTLIEPGDRIAGALIETAGPVRALEIAVATGSVRGAELGEITPTELRAARDRWAPRRGRAEEAIALARRSGVRLVTPEDARWPARTADLGPFAPVCLWVRGDTRLLDAGIPAIALVGARAASSYGEFLAAEFAAEGGQAGITVYSGGAYGIDGAAHRGALSADGGTVAVMAGGVERPYPAGHRELIDRIAQVGLVIAEVPCGTAPTKHRFLARNRLIAACSDATVVVEAGWRSGALNTAHHAQALGRPLGVIPGPVTSASSMGCHRLLREGEAICVTCFADVREMLGDPPACGDRGRPPAGGDRGMTDDATRIRDALSTRSARTVEDIARRAGFGVHEAAGLLGMLELTGLAARRGAGWVHVSGAGPVTLW</sequence>
<accession>A0ABS5XWD2</accession>
<keyword evidence="5" id="KW-1185">Reference proteome</keyword>
<dbReference type="Gene3D" id="1.10.10.10">
    <property type="entry name" value="Winged helix-like DNA-binding domain superfamily/Winged helix DNA-binding domain"/>
    <property type="match status" value="1"/>
</dbReference>
<comment type="similarity">
    <text evidence="1">Belongs to the DprA/Smf family.</text>
</comment>
<organism evidence="4 5">
    <name type="scientific">Microbacterium flavum</name>
    <dbReference type="NCBI Taxonomy" id="415216"/>
    <lineage>
        <taxon>Bacteria</taxon>
        <taxon>Bacillati</taxon>
        <taxon>Actinomycetota</taxon>
        <taxon>Actinomycetes</taxon>
        <taxon>Micrococcales</taxon>
        <taxon>Microbacteriaceae</taxon>
        <taxon>Microbacterium</taxon>
    </lineage>
</organism>
<feature type="domain" description="DprA winged helix" evidence="3">
    <location>
        <begin position="339"/>
        <end position="392"/>
    </location>
</feature>
<evidence type="ECO:0000313" key="5">
    <source>
        <dbReference type="Proteomes" id="UP000740605"/>
    </source>
</evidence>
<reference evidence="4 5" key="1">
    <citation type="submission" date="2021-03" db="EMBL/GenBank/DDBJ databases">
        <title>Microbacterium pauli sp. nov., isolated from microfiltered milk.</title>
        <authorList>
            <person name="Bellassi P."/>
            <person name="Fontana A."/>
            <person name="Callegari M.L."/>
            <person name="Lorenzo M."/>
            <person name="Cappa F."/>
        </authorList>
    </citation>
    <scope>NUCLEOTIDE SEQUENCE [LARGE SCALE GENOMIC DNA]</scope>
    <source>
        <strain evidence="4 5">DSM 18909</strain>
    </source>
</reference>
<dbReference type="InterPro" id="IPR003488">
    <property type="entry name" value="DprA"/>
</dbReference>
<dbReference type="NCBIfam" id="TIGR00732">
    <property type="entry name" value="dprA"/>
    <property type="match status" value="1"/>
</dbReference>
<dbReference type="InterPro" id="IPR057666">
    <property type="entry name" value="DrpA_SLOG"/>
</dbReference>